<dbReference type="GO" id="GO:0016798">
    <property type="term" value="F:hydrolase activity, acting on glycosyl bonds"/>
    <property type="evidence" value="ECO:0007669"/>
    <property type="project" value="UniProtKB-KW"/>
</dbReference>
<accession>A0A5Q0GY28</accession>
<organism evidence="6 7">
    <name type="scientific">Saccharothrix syringae</name>
    <name type="common">Nocardiopsis syringae</name>
    <dbReference type="NCBI Taxonomy" id="103733"/>
    <lineage>
        <taxon>Bacteria</taxon>
        <taxon>Bacillati</taxon>
        <taxon>Actinomycetota</taxon>
        <taxon>Actinomycetes</taxon>
        <taxon>Pseudonocardiales</taxon>
        <taxon>Pseudonocardiaceae</taxon>
        <taxon>Saccharothrix</taxon>
    </lineage>
</organism>
<evidence type="ECO:0000256" key="1">
    <source>
        <dbReference type="ARBA" id="ARBA00023295"/>
    </source>
</evidence>
<feature type="region of interest" description="Disordered" evidence="3">
    <location>
        <begin position="386"/>
        <end position="416"/>
    </location>
</feature>
<keyword evidence="7" id="KW-1185">Reference proteome</keyword>
<dbReference type="EMBL" id="CP034550">
    <property type="protein sequence ID" value="QFZ18871.1"/>
    <property type="molecule type" value="Genomic_DNA"/>
</dbReference>
<keyword evidence="2" id="KW-0119">Carbohydrate metabolism</keyword>
<gene>
    <name evidence="6" type="ORF">EKG83_16715</name>
</gene>
<dbReference type="KEGG" id="ssyi:EKG83_16715"/>
<evidence type="ECO:0000313" key="6">
    <source>
        <dbReference type="EMBL" id="QFZ18871.1"/>
    </source>
</evidence>
<name>A0A5Q0GY28_SACSY</name>
<dbReference type="OrthoDB" id="4981342at2"/>
<dbReference type="RefSeq" id="WP_153278170.1">
    <property type="nucleotide sequence ID" value="NZ_CP034550.1"/>
</dbReference>
<feature type="compositionally biased region" description="Pro residues" evidence="3">
    <location>
        <begin position="388"/>
        <end position="400"/>
    </location>
</feature>
<evidence type="ECO:0000256" key="2">
    <source>
        <dbReference type="ARBA" id="ARBA00023326"/>
    </source>
</evidence>
<dbReference type="SUPFAM" id="SSF49265">
    <property type="entry name" value="Fibronectin type III"/>
    <property type="match status" value="1"/>
</dbReference>
<dbReference type="InterPro" id="IPR036116">
    <property type="entry name" value="FN3_sf"/>
</dbReference>
<evidence type="ECO:0000313" key="7">
    <source>
        <dbReference type="Proteomes" id="UP000325787"/>
    </source>
</evidence>
<evidence type="ECO:0000256" key="4">
    <source>
        <dbReference type="SAM" id="SignalP"/>
    </source>
</evidence>
<dbReference type="PROSITE" id="PS50853">
    <property type="entry name" value="FN3"/>
    <property type="match status" value="1"/>
</dbReference>
<reference evidence="7" key="1">
    <citation type="journal article" date="2021" name="Curr. Microbiol.">
        <title>Complete genome of nocamycin-producing strain Saccharothrix syringae NRRL B-16468 reveals the biosynthetic potential for secondary metabolites.</title>
        <authorList>
            <person name="Mo X."/>
            <person name="Yang S."/>
        </authorList>
    </citation>
    <scope>NUCLEOTIDE SEQUENCE [LARGE SCALE GENOMIC DNA]</scope>
    <source>
        <strain evidence="7">ATCC 51364 / DSM 43886 / JCM 6844 / KCTC 9398 / NBRC 14523 / NRRL B-16468 / INA 2240</strain>
    </source>
</reference>
<dbReference type="PANTHER" id="PTHR40032:SF1">
    <property type="entry name" value="EXPORTED PROTEIN"/>
    <property type="match status" value="1"/>
</dbReference>
<evidence type="ECO:0000256" key="3">
    <source>
        <dbReference type="SAM" id="MobiDB-lite"/>
    </source>
</evidence>
<dbReference type="Proteomes" id="UP000325787">
    <property type="component" value="Chromosome"/>
</dbReference>
<protein>
    <recommendedName>
        <fullName evidence="5">Fibronectin type-III domain-containing protein</fullName>
    </recommendedName>
</protein>
<dbReference type="AlphaFoldDB" id="A0A5Q0GY28"/>
<dbReference type="InterPro" id="IPR003961">
    <property type="entry name" value="FN3_dom"/>
</dbReference>
<feature type="domain" description="Fibronectin type-III" evidence="5">
    <location>
        <begin position="146"/>
        <end position="244"/>
    </location>
</feature>
<proteinExistence type="predicted"/>
<dbReference type="Gene3D" id="3.90.1720.10">
    <property type="entry name" value="endopeptidase domain like (from Nostoc punctiforme)"/>
    <property type="match status" value="1"/>
</dbReference>
<sequence>MPRNRLATRFVIGATVVALAQFAGPATAEVPELITNAPYPVDDTISRSLTPNLSVYAPARPGRPAPSVEFELFGADRTARLAGATGTRGQDGRVNWVVPAGVLADVNEYAWRSRVVVSGRPGAWSEFQVLVADTAEGVDLPSSPPTPRAVEGLAVTPADGGGYVTWQGADPGPGAFVTHYVVEAYPAGGTTPAAQVVVDGTEDHAVVGGLSAQVEYEYGVTALNDWHAGPAARTGPARPAVAPLPAAEFTTMSTEYLLARGKLSAGEAATPAEAAEASPSRDAIRDAVLTDGPEDVEQREFLAKRRLDITSHVASLSDVVVLPSPDGATVTVLATAEQTFGQRATSTDGGVQQVPEERSGRYEFSFVPTAGAVGARSAGAAWELASATPPPTSVEEPVPPAAAEATEPDDGPVPEPVLTDGDSFVEGPPLMQAEGVNTNKIADYANRYWRSPNKSFKIKDKNRDCTNFASQALRYAGLKKKSGYYKSDSAWWYHGVWPIYGSYTWYAAHNQFKHMYKKRRAVFRGYFNQAVRGDILYFDNTGNGTIDHVAVVNGVWKSHIFYTQHSDPRSNVPLWDTLRLKKNRNMKVYIAHVTG</sequence>
<keyword evidence="4" id="KW-0732">Signal</keyword>
<keyword evidence="1" id="KW-0326">Glycosidase</keyword>
<dbReference type="InterPro" id="IPR013783">
    <property type="entry name" value="Ig-like_fold"/>
</dbReference>
<dbReference type="GO" id="GO:0000272">
    <property type="term" value="P:polysaccharide catabolic process"/>
    <property type="evidence" value="ECO:0007669"/>
    <property type="project" value="UniProtKB-KW"/>
</dbReference>
<dbReference type="CDD" id="cd00063">
    <property type="entry name" value="FN3"/>
    <property type="match status" value="1"/>
</dbReference>
<keyword evidence="2" id="KW-0624">Polysaccharide degradation</keyword>
<keyword evidence="1" id="KW-0378">Hydrolase</keyword>
<dbReference type="Pfam" id="PF12671">
    <property type="entry name" value="Amidase_6"/>
    <property type="match status" value="1"/>
</dbReference>
<dbReference type="InterPro" id="IPR024301">
    <property type="entry name" value="Amidase_6"/>
</dbReference>
<evidence type="ECO:0000259" key="5">
    <source>
        <dbReference type="PROSITE" id="PS50853"/>
    </source>
</evidence>
<dbReference type="Gene3D" id="2.60.40.10">
    <property type="entry name" value="Immunoglobulins"/>
    <property type="match status" value="1"/>
</dbReference>
<feature type="chain" id="PRO_5024998728" description="Fibronectin type-III domain-containing protein" evidence="4">
    <location>
        <begin position="29"/>
        <end position="595"/>
    </location>
</feature>
<dbReference type="PANTHER" id="PTHR40032">
    <property type="entry name" value="EXPORTED PROTEIN-RELATED"/>
    <property type="match status" value="1"/>
</dbReference>
<feature type="signal peptide" evidence="4">
    <location>
        <begin position="1"/>
        <end position="28"/>
    </location>
</feature>